<dbReference type="Proteomes" id="UP000278288">
    <property type="component" value="Chromosome"/>
</dbReference>
<sequence length="194" mass="22709">MKNFHQLLSSYGTISEEDALNFYSYFKHKQFKKNTILLEKESVSFEAFFVLKGALRQYFYTEKGTERTCNFSFENEFSTDLESFSKKCKSSTSIICLEETECMVISCDDLMLCLQKFPAIATYFNNLVETITLQNIKKIQSLLSKTPEEQFEEILEKMPKLLQRVPQRYIAQYIGVEPESLSRIRKRSLNTLKS</sequence>
<keyword evidence="3" id="KW-1185">Reference proteome</keyword>
<dbReference type="InterPro" id="IPR000595">
    <property type="entry name" value="cNMP-bd_dom"/>
</dbReference>
<gene>
    <name evidence="2" type="ORF">EG343_05190</name>
</gene>
<dbReference type="Pfam" id="PF00027">
    <property type="entry name" value="cNMP_binding"/>
    <property type="match status" value="1"/>
</dbReference>
<organism evidence="2 3">
    <name type="scientific">Chryseobacterium nakagawai</name>
    <dbReference type="NCBI Taxonomy" id="1241982"/>
    <lineage>
        <taxon>Bacteria</taxon>
        <taxon>Pseudomonadati</taxon>
        <taxon>Bacteroidota</taxon>
        <taxon>Flavobacteriia</taxon>
        <taxon>Flavobacteriales</taxon>
        <taxon>Weeksellaceae</taxon>
        <taxon>Chryseobacterium group</taxon>
        <taxon>Chryseobacterium</taxon>
    </lineage>
</organism>
<dbReference type="Gene3D" id="2.60.120.10">
    <property type="entry name" value="Jelly Rolls"/>
    <property type="match status" value="1"/>
</dbReference>
<dbReference type="InterPro" id="IPR014710">
    <property type="entry name" value="RmlC-like_jellyroll"/>
</dbReference>
<dbReference type="KEGG" id="cnk:EG343_05190"/>
<name>A0AAD0YJ85_CHRNA</name>
<evidence type="ECO:0000313" key="2">
    <source>
        <dbReference type="EMBL" id="AZA90055.1"/>
    </source>
</evidence>
<proteinExistence type="predicted"/>
<dbReference type="InterPro" id="IPR018490">
    <property type="entry name" value="cNMP-bd_dom_sf"/>
</dbReference>
<feature type="domain" description="Cyclic nucleotide-binding" evidence="1">
    <location>
        <begin position="29"/>
        <end position="115"/>
    </location>
</feature>
<dbReference type="RefSeq" id="WP_123856600.1">
    <property type="nucleotide sequence ID" value="NZ_CP033923.1"/>
</dbReference>
<dbReference type="CDD" id="cd00038">
    <property type="entry name" value="CAP_ED"/>
    <property type="match status" value="1"/>
</dbReference>
<accession>A0AAD0YJ85</accession>
<dbReference type="SUPFAM" id="SSF51206">
    <property type="entry name" value="cAMP-binding domain-like"/>
    <property type="match status" value="1"/>
</dbReference>
<protein>
    <submittedName>
        <fullName evidence="2">Crp/Fnr family transcriptional regulator</fullName>
    </submittedName>
</protein>
<dbReference type="EMBL" id="CP033923">
    <property type="protein sequence ID" value="AZA90055.1"/>
    <property type="molecule type" value="Genomic_DNA"/>
</dbReference>
<reference evidence="2 3" key="1">
    <citation type="submission" date="2018-11" db="EMBL/GenBank/DDBJ databases">
        <title>Proposal to divide the Flavobacteriaceae and reorganize its genera based on Amino Acid Identity values calculated from whole genome sequences.</title>
        <authorList>
            <person name="Nicholson A.C."/>
            <person name="Gulvik C.A."/>
            <person name="Whitney A.M."/>
            <person name="Humrighouse B.W."/>
            <person name="Bell M."/>
            <person name="Holmes B."/>
            <person name="Steigerwalt A.G."/>
            <person name="Villarma A."/>
            <person name="Sheth M."/>
            <person name="Batra D."/>
            <person name="Pryor J."/>
            <person name="Bernardet J.-F."/>
            <person name="Hugo C."/>
            <person name="Kampfer P."/>
            <person name="Newman J."/>
            <person name="McQuiston J.R."/>
        </authorList>
    </citation>
    <scope>NUCLEOTIDE SEQUENCE [LARGE SCALE GENOMIC DNA]</scope>
    <source>
        <strain evidence="2 3">G0041</strain>
    </source>
</reference>
<evidence type="ECO:0000313" key="3">
    <source>
        <dbReference type="Proteomes" id="UP000278288"/>
    </source>
</evidence>
<evidence type="ECO:0000259" key="1">
    <source>
        <dbReference type="Pfam" id="PF00027"/>
    </source>
</evidence>
<dbReference type="AlphaFoldDB" id="A0AAD0YJ85"/>